<accession>A0A419R1N6</accession>
<evidence type="ECO:0000313" key="8">
    <source>
        <dbReference type="Proteomes" id="UP000284322"/>
    </source>
</evidence>
<dbReference type="RefSeq" id="WP_120108784.1">
    <property type="nucleotide sequence ID" value="NZ_RAHJ01000018.1"/>
</dbReference>
<keyword evidence="3 6" id="KW-0812">Transmembrane</keyword>
<feature type="transmembrane region" description="Helical" evidence="6">
    <location>
        <begin position="291"/>
        <end position="312"/>
    </location>
</feature>
<feature type="transmembrane region" description="Helical" evidence="6">
    <location>
        <begin position="109"/>
        <end position="132"/>
    </location>
</feature>
<organism evidence="7 8">
    <name type="scientific">Tsuneonella suprasediminis</name>
    <dbReference type="NCBI Taxonomy" id="2306996"/>
    <lineage>
        <taxon>Bacteria</taxon>
        <taxon>Pseudomonadati</taxon>
        <taxon>Pseudomonadota</taxon>
        <taxon>Alphaproteobacteria</taxon>
        <taxon>Sphingomonadales</taxon>
        <taxon>Erythrobacteraceae</taxon>
        <taxon>Tsuneonella</taxon>
    </lineage>
</organism>
<evidence type="ECO:0000256" key="5">
    <source>
        <dbReference type="ARBA" id="ARBA00023136"/>
    </source>
</evidence>
<evidence type="ECO:0000256" key="6">
    <source>
        <dbReference type="SAM" id="Phobius"/>
    </source>
</evidence>
<feature type="transmembrane region" description="Helical" evidence="6">
    <location>
        <begin position="387"/>
        <end position="407"/>
    </location>
</feature>
<feature type="transmembrane region" description="Helical" evidence="6">
    <location>
        <begin position="332"/>
        <end position="350"/>
    </location>
</feature>
<name>A0A419R1N6_9SPHN</name>
<dbReference type="GO" id="GO:0005886">
    <property type="term" value="C:plasma membrane"/>
    <property type="evidence" value="ECO:0007669"/>
    <property type="project" value="UniProtKB-SubCell"/>
</dbReference>
<feature type="transmembrane region" description="Helical" evidence="6">
    <location>
        <begin position="82"/>
        <end position="103"/>
    </location>
</feature>
<dbReference type="OrthoDB" id="9948882at2"/>
<protein>
    <submittedName>
        <fullName evidence="7">Uncharacterized protein</fullName>
    </submittedName>
</protein>
<reference evidence="7 8" key="1">
    <citation type="submission" date="2018-09" db="EMBL/GenBank/DDBJ databases">
        <title>Altererythrobacter sp.Ery1 and Ery12, the genome sequencing of novel strains in genus Alterythrobacter.</title>
        <authorList>
            <person name="Cheng H."/>
            <person name="Wu Y.-H."/>
            <person name="Fang C."/>
            <person name="Xu X.-W."/>
        </authorList>
    </citation>
    <scope>NUCLEOTIDE SEQUENCE [LARGE SCALE GENOMIC DNA]</scope>
    <source>
        <strain evidence="7 8">Ery12</strain>
    </source>
</reference>
<gene>
    <name evidence="7" type="ORF">D6858_07825</name>
</gene>
<keyword evidence="8" id="KW-1185">Reference proteome</keyword>
<keyword evidence="5 6" id="KW-0472">Membrane</keyword>
<evidence type="ECO:0000256" key="2">
    <source>
        <dbReference type="ARBA" id="ARBA00022475"/>
    </source>
</evidence>
<evidence type="ECO:0000256" key="1">
    <source>
        <dbReference type="ARBA" id="ARBA00004651"/>
    </source>
</evidence>
<dbReference type="InterPro" id="IPR050833">
    <property type="entry name" value="Poly_Biosynth_Transport"/>
</dbReference>
<dbReference type="EMBL" id="RAHJ01000018">
    <property type="protein sequence ID" value="RJX67866.1"/>
    <property type="molecule type" value="Genomic_DNA"/>
</dbReference>
<keyword evidence="2" id="KW-1003">Cell membrane</keyword>
<feature type="transmembrane region" description="Helical" evidence="6">
    <location>
        <begin position="252"/>
        <end position="279"/>
    </location>
</feature>
<dbReference type="PANTHER" id="PTHR30250:SF11">
    <property type="entry name" value="O-ANTIGEN TRANSPORTER-RELATED"/>
    <property type="match status" value="1"/>
</dbReference>
<comment type="caution">
    <text evidence="7">The sequence shown here is derived from an EMBL/GenBank/DDBJ whole genome shotgun (WGS) entry which is preliminary data.</text>
</comment>
<evidence type="ECO:0000256" key="3">
    <source>
        <dbReference type="ARBA" id="ARBA00022692"/>
    </source>
</evidence>
<sequence length="417" mass="43710">MKARLAGGVPLLAAYAASKAMQLAITVLLARLLSKEEAGSAFYLVGLIAFAQAIGPLGLDSFSAYVLPRFRRSGALWKMRQYAALAVLVSLPVAALIAAGLVFERAERTWGQSIALLCIVAVCSASMIYRRIARTTFLSGAQRLRAVMHDTATVNGLTIAILLIAPISTAFAFGVVLLGANLLAAVWAHRDLGRIVAPVPDGRPALPHWRVRRVIMPMALPSLVSQGLAQALNRIDVLLLAPLSTIDQVADFSVAIRITFFLQIVPELVGLIAGPRLLLLGLGNTDAQHRFVQTTLLAAAGLSLAIALPLILFPGPLLAGVFGPEYRQAGGVLAVLAAGKLITAPFNALMPMFVTLGQNGRIARIVGVGAAINLVAGFVLIPAHGAMGAAVGTALALAAMGIGYWRLYCSLVAGWRA</sequence>
<keyword evidence="4 6" id="KW-1133">Transmembrane helix</keyword>
<evidence type="ECO:0000256" key="4">
    <source>
        <dbReference type="ARBA" id="ARBA00022989"/>
    </source>
</evidence>
<dbReference type="AlphaFoldDB" id="A0A419R1N6"/>
<comment type="subcellular location">
    <subcellularLocation>
        <location evidence="1">Cell membrane</location>
        <topology evidence="1">Multi-pass membrane protein</topology>
    </subcellularLocation>
</comment>
<feature type="transmembrane region" description="Helical" evidence="6">
    <location>
        <begin position="362"/>
        <end position="381"/>
    </location>
</feature>
<evidence type="ECO:0000313" key="7">
    <source>
        <dbReference type="EMBL" id="RJX67866.1"/>
    </source>
</evidence>
<feature type="transmembrane region" description="Helical" evidence="6">
    <location>
        <begin position="40"/>
        <end position="62"/>
    </location>
</feature>
<dbReference type="Proteomes" id="UP000284322">
    <property type="component" value="Unassembled WGS sequence"/>
</dbReference>
<dbReference type="PANTHER" id="PTHR30250">
    <property type="entry name" value="PST FAMILY PREDICTED COLANIC ACID TRANSPORTER"/>
    <property type="match status" value="1"/>
</dbReference>
<proteinExistence type="predicted"/>